<evidence type="ECO:0000313" key="4">
    <source>
        <dbReference type="Proteomes" id="UP000520198"/>
    </source>
</evidence>
<keyword evidence="4" id="KW-1185">Reference proteome</keyword>
<keyword evidence="1" id="KW-0732">Signal</keyword>
<sequence>MTMRLVLTAFVSLVMSVIFSAALAQDIRTETIRFLRGASSASIKGSITGRESVRYVLDVKRGQRVSIQLDTSNRSNYFNVIAPGAESALFNGSVSGGSTSFVAEVSGKHVIDVYLMRNAARRNERARYTLTVSAEATGQAATTSPDFADGLAGGPDTWRVSEVPAGDVLNLRAAPSARDRILDTARNGEILRNRGCAINGGTRWCQVENRRGVKGWVAGRYLREADGTW</sequence>
<feature type="chain" id="PRO_5030817804" evidence="1">
    <location>
        <begin position="25"/>
        <end position="229"/>
    </location>
</feature>
<feature type="signal peptide" evidence="1">
    <location>
        <begin position="1"/>
        <end position="24"/>
    </location>
</feature>
<comment type="caution">
    <text evidence="3">The sequence shown here is derived from an EMBL/GenBank/DDBJ whole genome shotgun (WGS) entry which is preliminary data.</text>
</comment>
<evidence type="ECO:0000259" key="2">
    <source>
        <dbReference type="Pfam" id="PF08239"/>
    </source>
</evidence>
<name>A0A7Y6Q6E6_9HYPH</name>
<feature type="domain" description="SH3b" evidence="2">
    <location>
        <begin position="167"/>
        <end position="222"/>
    </location>
</feature>
<evidence type="ECO:0000313" key="3">
    <source>
        <dbReference type="EMBL" id="NVD39894.1"/>
    </source>
</evidence>
<dbReference type="InterPro" id="IPR003646">
    <property type="entry name" value="SH3-like_bac-type"/>
</dbReference>
<dbReference type="AlphaFoldDB" id="A0A7Y6Q6E6"/>
<dbReference type="Gene3D" id="2.60.120.380">
    <property type="match status" value="1"/>
</dbReference>
<protein>
    <submittedName>
        <fullName evidence="3">SH3 domain-containing protein</fullName>
    </submittedName>
</protein>
<proteinExistence type="predicted"/>
<gene>
    <name evidence="3" type="ORF">HT585_13590</name>
</gene>
<dbReference type="Pfam" id="PF08239">
    <property type="entry name" value="SH3_3"/>
    <property type="match status" value="1"/>
</dbReference>
<dbReference type="Gene3D" id="2.30.30.40">
    <property type="entry name" value="SH3 Domains"/>
    <property type="match status" value="1"/>
</dbReference>
<reference evidence="3 4" key="1">
    <citation type="submission" date="2020-06" db="EMBL/GenBank/DDBJ databases">
        <authorList>
            <person name="Grouzdev D.S."/>
        </authorList>
    </citation>
    <scope>NUCLEOTIDE SEQUENCE [LARGE SCALE GENOMIC DNA]</scope>
    <source>
        <strain evidence="3 4">HO-A22</strain>
    </source>
</reference>
<dbReference type="EMBL" id="JABWDU010000003">
    <property type="protein sequence ID" value="NVD39894.1"/>
    <property type="molecule type" value="Genomic_DNA"/>
</dbReference>
<dbReference type="Proteomes" id="UP000520198">
    <property type="component" value="Unassembled WGS sequence"/>
</dbReference>
<accession>A0A7Y6Q6E6</accession>
<organism evidence="3 4">
    <name type="scientific">Ensifer oleiphilus</name>
    <dbReference type="NCBI Taxonomy" id="2742698"/>
    <lineage>
        <taxon>Bacteria</taxon>
        <taxon>Pseudomonadati</taxon>
        <taxon>Pseudomonadota</taxon>
        <taxon>Alphaproteobacteria</taxon>
        <taxon>Hyphomicrobiales</taxon>
        <taxon>Rhizobiaceae</taxon>
        <taxon>Sinorhizobium/Ensifer group</taxon>
        <taxon>Ensifer</taxon>
    </lineage>
</organism>
<evidence type="ECO:0000256" key="1">
    <source>
        <dbReference type="SAM" id="SignalP"/>
    </source>
</evidence>